<evidence type="ECO:0000313" key="3">
    <source>
        <dbReference type="Proteomes" id="UP000199289"/>
    </source>
</evidence>
<dbReference type="InterPro" id="IPR027417">
    <property type="entry name" value="P-loop_NTPase"/>
</dbReference>
<name>A0A1H1GGC7_9EURY</name>
<proteinExistence type="predicted"/>
<sequence length="395" mass="43043">MNGLEFGETTVAVGDDTVGRALVERFDRVHRTNADEADVTIEFRPGFVRPPDGCVEIHGGLWVDGDELFVDASGGSAAFGPFGEVLERIGRAGHQARIRGNPLREPVEVTVFYDDRVVDSDHRMLRQLVRSYDKNYASRPEVVAVKLVDDIVEAVLHQRLLARGSGLLHASGVVRDGDAALFSGWSGVGKSDVSGELVREHGYDLLGDDLVLVSEDGTASPYRKRMRASPRSIADGEATYDEVMNGRGLLDRGQWRVRERIGGPTAVRRNVLPSVLDGHSADVGHLSESPVATVVNLVVEDRETIGVEWTTPDDIAERGASTVMSELEPFTGEMRAVHAAAPTRWPDPRTVAERSDQIYRRALADAETYVVSVPPEVSGSRLADELSNRVLSDAN</sequence>
<organism evidence="2 3">
    <name type="scientific">Halopelagius longus</name>
    <dbReference type="NCBI Taxonomy" id="1236180"/>
    <lineage>
        <taxon>Archaea</taxon>
        <taxon>Methanobacteriati</taxon>
        <taxon>Methanobacteriota</taxon>
        <taxon>Stenosarchaea group</taxon>
        <taxon>Halobacteria</taxon>
        <taxon>Halobacteriales</taxon>
        <taxon>Haloferacaceae</taxon>
    </lineage>
</organism>
<reference evidence="1 4" key="3">
    <citation type="submission" date="2018-07" db="EMBL/GenBank/DDBJ databases">
        <title>Genome sequence of extremly halophilic archaeon Halopelagius longus strain BC12-B1.</title>
        <authorList>
            <person name="Zhang X."/>
        </authorList>
    </citation>
    <scope>NUCLEOTIDE SEQUENCE [LARGE SCALE GENOMIC DNA]</scope>
    <source>
        <strain evidence="1 4">BC12-B1</strain>
    </source>
</reference>
<dbReference type="OrthoDB" id="376764at2157"/>
<accession>A0A1H1GGC7</accession>
<dbReference type="AlphaFoldDB" id="A0A1H1GGC7"/>
<dbReference type="Proteomes" id="UP000199289">
    <property type="component" value="Unassembled WGS sequence"/>
</dbReference>
<keyword evidence="4" id="KW-1185">Reference proteome</keyword>
<dbReference type="EMBL" id="FNKQ01000006">
    <property type="protein sequence ID" value="SDR12362.1"/>
    <property type="molecule type" value="Genomic_DNA"/>
</dbReference>
<dbReference type="EMBL" id="QQST01000004">
    <property type="protein sequence ID" value="RDI69604.1"/>
    <property type="molecule type" value="Genomic_DNA"/>
</dbReference>
<evidence type="ECO:0000313" key="2">
    <source>
        <dbReference type="EMBL" id="SDR12362.1"/>
    </source>
</evidence>
<dbReference type="SUPFAM" id="SSF53795">
    <property type="entry name" value="PEP carboxykinase-like"/>
    <property type="match status" value="1"/>
</dbReference>
<gene>
    <name evidence="1" type="ORF">DWB78_17670</name>
    <name evidence="2" type="ORF">SAMN05216278_3660</name>
</gene>
<reference evidence="3" key="1">
    <citation type="submission" date="2016-10" db="EMBL/GenBank/DDBJ databases">
        <authorList>
            <person name="Varghese N."/>
            <person name="Submissions S."/>
        </authorList>
    </citation>
    <scope>NUCLEOTIDE SEQUENCE [LARGE SCALE GENOMIC DNA]</scope>
    <source>
        <strain evidence="3">CGMCC 1.12397</strain>
    </source>
</reference>
<reference evidence="2" key="2">
    <citation type="submission" date="2016-10" db="EMBL/GenBank/DDBJ databases">
        <authorList>
            <person name="de Groot N.N."/>
        </authorList>
    </citation>
    <scope>NUCLEOTIDE SEQUENCE [LARGE SCALE GENOMIC DNA]</scope>
    <source>
        <strain evidence="2">CGMCC 1.12397</strain>
    </source>
</reference>
<dbReference type="Proteomes" id="UP000255421">
    <property type="component" value="Unassembled WGS sequence"/>
</dbReference>
<dbReference type="RefSeq" id="WP_092539147.1">
    <property type="nucleotide sequence ID" value="NZ_FNKQ01000006.1"/>
</dbReference>
<evidence type="ECO:0000313" key="1">
    <source>
        <dbReference type="EMBL" id="RDI69604.1"/>
    </source>
</evidence>
<dbReference type="Gene3D" id="3.40.50.300">
    <property type="entry name" value="P-loop containing nucleotide triphosphate hydrolases"/>
    <property type="match status" value="1"/>
</dbReference>
<evidence type="ECO:0000313" key="4">
    <source>
        <dbReference type="Proteomes" id="UP000255421"/>
    </source>
</evidence>
<protein>
    <submittedName>
        <fullName evidence="2">Uncharacterized protein</fullName>
    </submittedName>
</protein>